<dbReference type="KEGG" id="abq:ABAZ39_07165"/>
<protein>
    <submittedName>
        <fullName evidence="1">Uncharacterized protein</fullName>
    </submittedName>
</protein>
<gene>
    <name evidence="1" type="ORF">ABAZ39_07165</name>
</gene>
<evidence type="ECO:0000313" key="1">
    <source>
        <dbReference type="EMBL" id="AIB11781.1"/>
    </source>
</evidence>
<dbReference type="Proteomes" id="UP000027186">
    <property type="component" value="Chromosome"/>
</dbReference>
<evidence type="ECO:0000313" key="2">
    <source>
        <dbReference type="Proteomes" id="UP000027186"/>
    </source>
</evidence>
<organism evidence="1 2">
    <name type="scientific">Azospirillum argentinense</name>
    <dbReference type="NCBI Taxonomy" id="2970906"/>
    <lineage>
        <taxon>Bacteria</taxon>
        <taxon>Pseudomonadati</taxon>
        <taxon>Pseudomonadota</taxon>
        <taxon>Alphaproteobacteria</taxon>
        <taxon>Rhodospirillales</taxon>
        <taxon>Azospirillaceae</taxon>
        <taxon>Azospirillum</taxon>
    </lineage>
</organism>
<dbReference type="AlphaFoldDB" id="A0A060DC97"/>
<sequence>MPALEGAFYSITGPAAANTYDSQGRVILSPAGHTVYRDDGSVAIAPNVIQIDTDDLAEGAVTLAQTDIPTLVLANRAVIGDALVLNLLAGDVEAVTAKIDNLEVNDANVANMSVTKLLAGTIGVNGVYVGSPAFELAGADRQLRVKDTQAVPVTRVELGRTGAGSADYGLRVRAADGTEILNANGLGVHVVGTGNLAYAAATAPVSAFTQLQSTIWPWWTSAQSVTITVTEPTSIVYLSFVCSVAIISDPTADCTVQGRLMRGGYALVTTSNVAFAPLGSGSYQSVVMSINDMPGVGTWTYSADLQSVAVAPPSTCLAQAKHIFAVELKR</sequence>
<proteinExistence type="predicted"/>
<reference evidence="1 2" key="1">
    <citation type="journal article" date="2014" name="Genome Announc.">
        <title>Complete Genome Sequence of the Model Rhizosphere Strain Azospirillum brasilense Az39, Successfully Applied in Agriculture.</title>
        <authorList>
            <person name="Rivera D."/>
            <person name="Revale S."/>
            <person name="Molina R."/>
            <person name="Gualpa J."/>
            <person name="Puente M."/>
            <person name="Maroniche G."/>
            <person name="Paris G."/>
            <person name="Baker D."/>
            <person name="Clavijo B."/>
            <person name="McLay K."/>
            <person name="Spaepen S."/>
            <person name="Perticari A."/>
            <person name="Vazquez M."/>
            <person name="Wisniewski-Dye F."/>
            <person name="Watkins C."/>
            <person name="Martinez-Abarca F."/>
            <person name="Vanderleyden J."/>
            <person name="Cassan F."/>
        </authorList>
    </citation>
    <scope>NUCLEOTIDE SEQUENCE [LARGE SCALE GENOMIC DNA]</scope>
    <source>
        <strain evidence="1 2">Az39</strain>
    </source>
</reference>
<name>A0A060DC97_9PROT</name>
<accession>A0A060DC97</accession>
<dbReference type="EMBL" id="CP007793">
    <property type="protein sequence ID" value="AIB11781.1"/>
    <property type="molecule type" value="Genomic_DNA"/>
</dbReference>